<keyword evidence="8" id="KW-1185">Reference proteome</keyword>
<dbReference type="RefSeq" id="WP_133532323.1">
    <property type="nucleotide sequence ID" value="NZ_SNXR01000012.1"/>
</dbReference>
<feature type="transmembrane region" description="Helical" evidence="5">
    <location>
        <begin position="164"/>
        <end position="186"/>
    </location>
</feature>
<name>A0A4V6PV17_9FLAO</name>
<comment type="subcellular location">
    <subcellularLocation>
        <location evidence="1">Membrane</location>
        <topology evidence="1">Multi-pass membrane protein</topology>
    </subcellularLocation>
</comment>
<keyword evidence="4 5" id="KW-0472">Membrane</keyword>
<evidence type="ECO:0000256" key="3">
    <source>
        <dbReference type="ARBA" id="ARBA00022989"/>
    </source>
</evidence>
<dbReference type="InterPro" id="IPR051533">
    <property type="entry name" value="WaaL-like"/>
</dbReference>
<dbReference type="AlphaFoldDB" id="A0A4V6PV17"/>
<feature type="transmembrane region" description="Helical" evidence="5">
    <location>
        <begin position="24"/>
        <end position="54"/>
    </location>
</feature>
<proteinExistence type="predicted"/>
<dbReference type="PANTHER" id="PTHR37422:SF17">
    <property type="entry name" value="O-ANTIGEN LIGASE"/>
    <property type="match status" value="1"/>
</dbReference>
<dbReference type="OrthoDB" id="1093278at2"/>
<evidence type="ECO:0000259" key="6">
    <source>
        <dbReference type="Pfam" id="PF04932"/>
    </source>
</evidence>
<accession>A0A4V6PV17</accession>
<dbReference type="Proteomes" id="UP000295260">
    <property type="component" value="Unassembled WGS sequence"/>
</dbReference>
<feature type="transmembrane region" description="Helical" evidence="5">
    <location>
        <begin position="427"/>
        <end position="443"/>
    </location>
</feature>
<gene>
    <name evidence="7" type="ORF">BC748_0993</name>
</gene>
<dbReference type="EMBL" id="SNXR01000012">
    <property type="protein sequence ID" value="TDP60022.1"/>
    <property type="molecule type" value="Genomic_DNA"/>
</dbReference>
<evidence type="ECO:0000256" key="2">
    <source>
        <dbReference type="ARBA" id="ARBA00022692"/>
    </source>
</evidence>
<evidence type="ECO:0000256" key="5">
    <source>
        <dbReference type="SAM" id="Phobius"/>
    </source>
</evidence>
<sequence>MVNIYNFLKNVFQDIKTETSKNNLFLLALLLVTTIPLPFAVSNICLVLFVLFALIKFKKEKVNIQFSLLLPIGLFVLMTLSYFWSIDKESTLKAIPKEISLLLIPFVFLINKDFSSLQLDKLKKYYSYSIVLFVLYFLARAIIRYTINHDTRAFFYHGENEIDFGLVPKLLNAIHVSVFVAIALFYFLSKEVKTKVDIIISGLLFLFILLLSSKNIIVAVILLLLIQVFYFSKTSNRLRLRNLIVFAVVIGLLFSFGRIKNRFLHEFQSNSEKSISTNVIEGVPDGVHYVSLKEAWTNQKFTPNDYFPGTAFRVYQFRVFTEILSENNRYLSGFGLNASTSKVEEKAISYNLFLGDGEKEGYQTKNFHNQYIQNFADLGIFGFLLIITILFINLKNAIKKKDFLHFAFAILMISLFLTESFLWRQRGVVFFTIMYCIFNFGSLKNNSKTE</sequence>
<comment type="caution">
    <text evidence="7">The sequence shown here is derived from an EMBL/GenBank/DDBJ whole genome shotgun (WGS) entry which is preliminary data.</text>
</comment>
<evidence type="ECO:0000256" key="1">
    <source>
        <dbReference type="ARBA" id="ARBA00004141"/>
    </source>
</evidence>
<dbReference type="PANTHER" id="PTHR37422">
    <property type="entry name" value="TEICHURONIC ACID BIOSYNTHESIS PROTEIN TUAE"/>
    <property type="match status" value="1"/>
</dbReference>
<feature type="transmembrane region" description="Helical" evidence="5">
    <location>
        <begin position="371"/>
        <end position="391"/>
    </location>
</feature>
<keyword evidence="3 5" id="KW-1133">Transmembrane helix</keyword>
<evidence type="ECO:0000313" key="7">
    <source>
        <dbReference type="EMBL" id="TDP60022.1"/>
    </source>
</evidence>
<feature type="domain" description="O-antigen ligase-related" evidence="6">
    <location>
        <begin position="202"/>
        <end position="387"/>
    </location>
</feature>
<feature type="transmembrane region" description="Helical" evidence="5">
    <location>
        <begin position="403"/>
        <end position="421"/>
    </location>
</feature>
<dbReference type="GO" id="GO:0016020">
    <property type="term" value="C:membrane"/>
    <property type="evidence" value="ECO:0007669"/>
    <property type="project" value="UniProtKB-SubCell"/>
</dbReference>
<feature type="transmembrane region" description="Helical" evidence="5">
    <location>
        <begin position="125"/>
        <end position="143"/>
    </location>
</feature>
<dbReference type="InterPro" id="IPR007016">
    <property type="entry name" value="O-antigen_ligase-rel_domated"/>
</dbReference>
<feature type="transmembrane region" description="Helical" evidence="5">
    <location>
        <begin position="243"/>
        <end position="259"/>
    </location>
</feature>
<feature type="transmembrane region" description="Helical" evidence="5">
    <location>
        <begin position="66"/>
        <end position="84"/>
    </location>
</feature>
<keyword evidence="2 5" id="KW-0812">Transmembrane</keyword>
<evidence type="ECO:0000313" key="8">
    <source>
        <dbReference type="Proteomes" id="UP000295260"/>
    </source>
</evidence>
<organism evidence="7 8">
    <name type="scientific">Flavobacterium dankookense</name>
    <dbReference type="NCBI Taxonomy" id="706186"/>
    <lineage>
        <taxon>Bacteria</taxon>
        <taxon>Pseudomonadati</taxon>
        <taxon>Bacteroidota</taxon>
        <taxon>Flavobacteriia</taxon>
        <taxon>Flavobacteriales</taxon>
        <taxon>Flavobacteriaceae</taxon>
        <taxon>Flavobacterium</taxon>
    </lineage>
</organism>
<feature type="transmembrane region" description="Helical" evidence="5">
    <location>
        <begin position="198"/>
        <end position="231"/>
    </location>
</feature>
<dbReference type="Pfam" id="PF04932">
    <property type="entry name" value="Wzy_C"/>
    <property type="match status" value="1"/>
</dbReference>
<protein>
    <recommendedName>
        <fullName evidence="6">O-antigen ligase-related domain-containing protein</fullName>
    </recommendedName>
</protein>
<reference evidence="7 8" key="1">
    <citation type="submission" date="2019-03" db="EMBL/GenBank/DDBJ databases">
        <title>Genomic Encyclopedia of Archaeal and Bacterial Type Strains, Phase II (KMG-II): from individual species to whole genera.</title>
        <authorList>
            <person name="Goeker M."/>
        </authorList>
    </citation>
    <scope>NUCLEOTIDE SEQUENCE [LARGE SCALE GENOMIC DNA]</scope>
    <source>
        <strain evidence="7 8">DSM 25687</strain>
    </source>
</reference>
<evidence type="ECO:0000256" key="4">
    <source>
        <dbReference type="ARBA" id="ARBA00023136"/>
    </source>
</evidence>